<name>A0A0K8NX54_PISS1</name>
<protein>
    <recommendedName>
        <fullName evidence="3">SAM-dependent methyltransferase</fullName>
    </recommendedName>
</protein>
<sequence>MSSFAPAAWCIDSLCTPAKFRLPGVPEAVRQARFPFRLLRYWFMHEALRAEGLRRAGGRFEVTEIGLDVGQMLAFSRDTLAHRGEPLPWTRWSGLDCQPQWDALRAAGYDEVACIDLDLPEQLAARPAGSCDAIVLLHVLEHLHDPLPALQGLARWLRPGGLVLAGTPCTPEFARAWWERRLRARARPRGHVSVISPQRVRDWGDALALETEWLAGAFFMRRKGNPLENQAWWLRANLAFGRRFPGWPGEIYWGWRKPAAG</sequence>
<dbReference type="STRING" id="1547922.ISF6_0511"/>
<dbReference type="Proteomes" id="UP000037660">
    <property type="component" value="Unassembled WGS sequence"/>
</dbReference>
<evidence type="ECO:0000313" key="2">
    <source>
        <dbReference type="Proteomes" id="UP000037660"/>
    </source>
</evidence>
<dbReference type="RefSeq" id="WP_054019044.1">
    <property type="nucleotide sequence ID" value="NZ_BBYR01000012.1"/>
</dbReference>
<organism evidence="1 2">
    <name type="scientific">Piscinibacter sakaiensis</name>
    <name type="common">Ideonella sakaiensis</name>
    <dbReference type="NCBI Taxonomy" id="1547922"/>
    <lineage>
        <taxon>Bacteria</taxon>
        <taxon>Pseudomonadati</taxon>
        <taxon>Pseudomonadota</taxon>
        <taxon>Betaproteobacteria</taxon>
        <taxon>Burkholderiales</taxon>
        <taxon>Sphaerotilaceae</taxon>
        <taxon>Piscinibacter</taxon>
    </lineage>
</organism>
<gene>
    <name evidence="1" type="ORF">ISF6_0511</name>
</gene>
<keyword evidence="2" id="KW-1185">Reference proteome</keyword>
<evidence type="ECO:0008006" key="3">
    <source>
        <dbReference type="Google" id="ProtNLM"/>
    </source>
</evidence>
<accession>A0A0K8NX54</accession>
<dbReference type="Pfam" id="PF13489">
    <property type="entry name" value="Methyltransf_23"/>
    <property type="match status" value="1"/>
</dbReference>
<dbReference type="InterPro" id="IPR029063">
    <property type="entry name" value="SAM-dependent_MTases_sf"/>
</dbReference>
<reference evidence="1 2" key="2">
    <citation type="journal article" date="2016" name="Science">
        <title>A bacterium that degrades and assimilates poly(ethylene terephthalate).</title>
        <authorList>
            <person name="Yoshida S."/>
            <person name="Hiraga K."/>
            <person name="Takehana T."/>
            <person name="Taniguchi I."/>
            <person name="Yamaji H."/>
            <person name="Maeda Y."/>
            <person name="Toyohara K."/>
            <person name="Miyamoto K."/>
            <person name="Kimura Y."/>
            <person name="Oda K."/>
        </authorList>
    </citation>
    <scope>NUCLEOTIDE SEQUENCE [LARGE SCALE GENOMIC DNA]</scope>
    <source>
        <strain evidence="2">NBRC 110686 / TISTR 2288 / 201-F6</strain>
    </source>
</reference>
<comment type="caution">
    <text evidence="1">The sequence shown here is derived from an EMBL/GenBank/DDBJ whole genome shotgun (WGS) entry which is preliminary data.</text>
</comment>
<dbReference type="Gene3D" id="3.40.50.150">
    <property type="entry name" value="Vaccinia Virus protein VP39"/>
    <property type="match status" value="1"/>
</dbReference>
<dbReference type="SUPFAM" id="SSF53335">
    <property type="entry name" value="S-adenosyl-L-methionine-dependent methyltransferases"/>
    <property type="match status" value="1"/>
</dbReference>
<evidence type="ECO:0000313" key="1">
    <source>
        <dbReference type="EMBL" id="GAP34961.1"/>
    </source>
</evidence>
<dbReference type="OrthoDB" id="8886062at2"/>
<reference evidence="2" key="1">
    <citation type="submission" date="2015-07" db="EMBL/GenBank/DDBJ databases">
        <title>Discovery of a poly(ethylene terephthalate assimilation.</title>
        <authorList>
            <person name="Yoshida S."/>
            <person name="Hiraga K."/>
            <person name="Takehana T."/>
            <person name="Taniguchi I."/>
            <person name="Yamaji H."/>
            <person name="Maeda Y."/>
            <person name="Toyohara K."/>
            <person name="Miyamoto K."/>
            <person name="Kimura Y."/>
            <person name="Oda K."/>
        </authorList>
    </citation>
    <scope>NUCLEOTIDE SEQUENCE [LARGE SCALE GENOMIC DNA]</scope>
    <source>
        <strain evidence="2">NBRC 110686 / TISTR 2288 / 201-F6</strain>
    </source>
</reference>
<dbReference type="EMBL" id="BBYR01000012">
    <property type="protein sequence ID" value="GAP34961.1"/>
    <property type="molecule type" value="Genomic_DNA"/>
</dbReference>
<proteinExistence type="predicted"/>
<dbReference type="AlphaFoldDB" id="A0A0K8NX54"/>